<dbReference type="EMBL" id="AP018712">
    <property type="protein sequence ID" value="BBE31854.1"/>
    <property type="molecule type" value="Genomic_DNA"/>
</dbReference>
<dbReference type="GO" id="GO:0051301">
    <property type="term" value="P:cell division"/>
    <property type="evidence" value="ECO:0007669"/>
    <property type="project" value="UniProtKB-KW"/>
</dbReference>
<evidence type="ECO:0000313" key="3">
    <source>
        <dbReference type="EMBL" id="BBE31854.1"/>
    </source>
</evidence>
<dbReference type="InterPro" id="IPR043129">
    <property type="entry name" value="ATPase_NBD"/>
</dbReference>
<keyword evidence="1" id="KW-0694">RNA-binding</keyword>
<dbReference type="InParanoid" id="A0A7G1G9F6"/>
<dbReference type="PANTHER" id="PTHR32432:SF3">
    <property type="entry name" value="ETHANOLAMINE UTILIZATION PROTEIN EUTJ"/>
    <property type="match status" value="1"/>
</dbReference>
<dbReference type="AlphaFoldDB" id="A0A7G1G9F6"/>
<keyword evidence="4" id="KW-1185">Reference proteome</keyword>
<dbReference type="SUPFAM" id="SSF53067">
    <property type="entry name" value="Actin-like ATPase domain"/>
    <property type="match status" value="2"/>
</dbReference>
<evidence type="ECO:0000259" key="2">
    <source>
        <dbReference type="SMART" id="SM00842"/>
    </source>
</evidence>
<dbReference type="CDD" id="cd24004">
    <property type="entry name" value="ASKHA_NBD_PilM-like"/>
    <property type="match status" value="1"/>
</dbReference>
<dbReference type="Proteomes" id="UP000516361">
    <property type="component" value="Chromosome"/>
</dbReference>
<name>A0A7G1G9F6_9BACT</name>
<dbReference type="PANTHER" id="PTHR32432">
    <property type="entry name" value="CELL DIVISION PROTEIN FTSA-RELATED"/>
    <property type="match status" value="1"/>
</dbReference>
<evidence type="ECO:0000313" key="4">
    <source>
        <dbReference type="Proteomes" id="UP000516361"/>
    </source>
</evidence>
<dbReference type="PROSITE" id="PS50889">
    <property type="entry name" value="S4"/>
    <property type="match status" value="1"/>
</dbReference>
<evidence type="ECO:0000256" key="1">
    <source>
        <dbReference type="PROSITE-ProRule" id="PRU00182"/>
    </source>
</evidence>
<dbReference type="InterPro" id="IPR003494">
    <property type="entry name" value="SHS2_FtsA"/>
</dbReference>
<dbReference type="RefSeq" id="WP_232521216.1">
    <property type="nucleotide sequence ID" value="NZ_AP018712.1"/>
</dbReference>
<accession>A0A7G1G9F6</accession>
<proteinExistence type="predicted"/>
<keyword evidence="3" id="KW-0132">Cell division</keyword>
<gene>
    <name evidence="3" type="ORF">OSSY52_19950</name>
</gene>
<keyword evidence="3" id="KW-0131">Cell cycle</keyword>
<dbReference type="InterPro" id="IPR050696">
    <property type="entry name" value="FtsA/MreB"/>
</dbReference>
<dbReference type="KEGG" id="ocy:OSSY52_19950"/>
<dbReference type="Pfam" id="PF14450">
    <property type="entry name" value="FtsA"/>
    <property type="match status" value="1"/>
</dbReference>
<dbReference type="GO" id="GO:0003723">
    <property type="term" value="F:RNA binding"/>
    <property type="evidence" value="ECO:0007669"/>
    <property type="project" value="UniProtKB-KW"/>
</dbReference>
<feature type="domain" description="SHS2" evidence="2">
    <location>
        <begin position="2"/>
        <end position="195"/>
    </location>
</feature>
<dbReference type="Gene3D" id="3.30.420.40">
    <property type="match status" value="2"/>
</dbReference>
<sequence length="688" mass="76437">MIFSLDVGTRTLVGVIADYDENENLIIKHTSIREHESRAMVDGQIHDVQKVAKGVTKVKKELEEKLGEKLEDVAVALAGRFLITTTGEHIADISSTRYIDNSLVKTFEIEAVKDATQKLNENNGMYCVGYSVLYYELDDEWIKRLEGQRGTKASVKVIAAFLPKNVVEAMISVLELNDLKPAHITLEPIAAINLVVPEDLRNLNIVMVDVGAGTSDIAVSNEGTIVGYGMVPMAGDEITDSITKKLLIDFKAAEEIKKHLHEKEKFIYKDILDFEQEITKKEVLEIIEPVINNITTNIADRILELNGKPPVAVMVVGGGGKVPGFKEKLGEKLGLPKNRIALKDLKSLNTIKFEGEKELVGSEFITPVGIANVALKNEGNVFTSVYINGKTVNMMMVGTNLTVLQVLLQDGYSLSQLIGKPSPAITYEVNGELTIKKGNMGKEAPISVNDRPASLKTKINSGDRITIGTPKDGEPLILKVKDVINPIKYFLNGKPQKIYPKIIVNNKESNIDTIIKDGDKITLEKIYLKNVTNSSNKTIYFTIDGIPYEIPSNTVILKNGEVLKDDYEIKNMDSFEIEKVDLPVIGDFIDVDVKKRAIDFNGKTIFLPEEECLIKVGNKIIDKNKKISEGENYIIEKIEKNPTIIDLLAHLSIDTRTITSFEIYINGKKVESFMQTLPPNSSVRFNYK</sequence>
<reference evidence="3 4" key="1">
    <citation type="submission" date="2018-06" db="EMBL/GenBank/DDBJ databases">
        <title>Genome sequencing of Oceanotoga sp. sy52.</title>
        <authorList>
            <person name="Mori K."/>
        </authorList>
    </citation>
    <scope>NUCLEOTIDE SEQUENCE [LARGE SCALE GENOMIC DNA]</scope>
    <source>
        <strain evidence="4">sy52</strain>
    </source>
</reference>
<protein>
    <submittedName>
        <fullName evidence="3">Cell division protein FtsA</fullName>
    </submittedName>
</protein>
<dbReference type="SMART" id="SM00842">
    <property type="entry name" value="FtsA"/>
    <property type="match status" value="1"/>
</dbReference>
<organism evidence="3 4">
    <name type="scientific">Tepiditoga spiralis</name>
    <dbReference type="NCBI Taxonomy" id="2108365"/>
    <lineage>
        <taxon>Bacteria</taxon>
        <taxon>Thermotogati</taxon>
        <taxon>Thermotogota</taxon>
        <taxon>Thermotogae</taxon>
        <taxon>Petrotogales</taxon>
        <taxon>Petrotogaceae</taxon>
        <taxon>Tepiditoga</taxon>
    </lineage>
</organism>